<dbReference type="PROSITE" id="PS51257">
    <property type="entry name" value="PROKAR_LIPOPROTEIN"/>
    <property type="match status" value="1"/>
</dbReference>
<evidence type="ECO:0000313" key="1">
    <source>
        <dbReference type="EMBL" id="VAW01058.1"/>
    </source>
</evidence>
<sequence>MQKFIMVFFMGVLCLGLASCGKRGDLRPPAGYEEPVDNRK</sequence>
<dbReference type="EMBL" id="UOEJ01000141">
    <property type="protein sequence ID" value="VAW01058.1"/>
    <property type="molecule type" value="Genomic_DNA"/>
</dbReference>
<gene>
    <name evidence="1" type="ORF">MNBD_ALPHA01-2075</name>
</gene>
<name>A0A3B0S7S9_9ZZZZ</name>
<reference evidence="1" key="1">
    <citation type="submission" date="2018-06" db="EMBL/GenBank/DDBJ databases">
        <authorList>
            <person name="Zhirakovskaya E."/>
        </authorList>
    </citation>
    <scope>NUCLEOTIDE SEQUENCE</scope>
</reference>
<proteinExistence type="predicted"/>
<dbReference type="AlphaFoldDB" id="A0A3B0S7S9"/>
<protein>
    <recommendedName>
        <fullName evidence="2">Lipoprotein</fullName>
    </recommendedName>
</protein>
<organism evidence="1">
    <name type="scientific">hydrothermal vent metagenome</name>
    <dbReference type="NCBI Taxonomy" id="652676"/>
    <lineage>
        <taxon>unclassified sequences</taxon>
        <taxon>metagenomes</taxon>
        <taxon>ecological metagenomes</taxon>
    </lineage>
</organism>
<accession>A0A3B0S7S9</accession>
<evidence type="ECO:0008006" key="2">
    <source>
        <dbReference type="Google" id="ProtNLM"/>
    </source>
</evidence>